<reference evidence="16 17" key="1">
    <citation type="submission" date="2021-06" db="EMBL/GenBank/DDBJ databases">
        <authorList>
            <person name="Palmer J.M."/>
        </authorList>
    </citation>
    <scope>NUCLEOTIDE SEQUENCE [LARGE SCALE GENOMIC DNA]</scope>
    <source>
        <strain evidence="16 17">XC_2019</strain>
        <tissue evidence="16">Muscle</tissue>
    </source>
</reference>
<feature type="transmembrane region" description="Helical" evidence="13">
    <location>
        <begin position="143"/>
        <end position="160"/>
    </location>
</feature>
<evidence type="ECO:0000256" key="9">
    <source>
        <dbReference type="ARBA" id="ARBA00023157"/>
    </source>
</evidence>
<feature type="domain" description="G-protein coupled receptors family 2 profile 2" evidence="15">
    <location>
        <begin position="108"/>
        <end position="238"/>
    </location>
</feature>
<evidence type="ECO:0000256" key="4">
    <source>
        <dbReference type="ARBA" id="ARBA00022692"/>
    </source>
</evidence>
<organism evidence="16 17">
    <name type="scientific">Xenoophorus captivus</name>
    <dbReference type="NCBI Taxonomy" id="1517983"/>
    <lineage>
        <taxon>Eukaryota</taxon>
        <taxon>Metazoa</taxon>
        <taxon>Chordata</taxon>
        <taxon>Craniata</taxon>
        <taxon>Vertebrata</taxon>
        <taxon>Euteleostomi</taxon>
        <taxon>Actinopterygii</taxon>
        <taxon>Neopterygii</taxon>
        <taxon>Teleostei</taxon>
        <taxon>Neoteleostei</taxon>
        <taxon>Acanthomorphata</taxon>
        <taxon>Ovalentaria</taxon>
        <taxon>Atherinomorphae</taxon>
        <taxon>Cyprinodontiformes</taxon>
        <taxon>Goodeidae</taxon>
        <taxon>Xenoophorus</taxon>
    </lineage>
</organism>
<evidence type="ECO:0000259" key="15">
    <source>
        <dbReference type="PROSITE" id="PS50261"/>
    </source>
</evidence>
<dbReference type="PROSITE" id="PS00649">
    <property type="entry name" value="G_PROTEIN_RECEP_F2_1"/>
    <property type="match status" value="1"/>
</dbReference>
<dbReference type="Gene3D" id="1.20.1070.10">
    <property type="entry name" value="Rhodopsin 7-helix transmembrane proteins"/>
    <property type="match status" value="1"/>
</dbReference>
<evidence type="ECO:0000313" key="16">
    <source>
        <dbReference type="EMBL" id="MEQ2215134.1"/>
    </source>
</evidence>
<evidence type="ECO:0000256" key="3">
    <source>
        <dbReference type="ARBA" id="ARBA00022475"/>
    </source>
</evidence>
<comment type="caution">
    <text evidence="16">The sequence shown here is derived from an EMBL/GenBank/DDBJ whole genome shotgun (WGS) entry which is preliminary data.</text>
</comment>
<name>A0ABV0S3J5_9TELE</name>
<keyword evidence="3" id="KW-1003">Cell membrane</keyword>
<evidence type="ECO:0000256" key="5">
    <source>
        <dbReference type="ARBA" id="ARBA00022729"/>
    </source>
</evidence>
<evidence type="ECO:0000256" key="7">
    <source>
        <dbReference type="ARBA" id="ARBA00023040"/>
    </source>
</evidence>
<evidence type="ECO:0000256" key="12">
    <source>
        <dbReference type="ARBA" id="ARBA00023224"/>
    </source>
</evidence>
<dbReference type="InterPro" id="IPR017981">
    <property type="entry name" value="GPCR_2-like_7TM"/>
</dbReference>
<keyword evidence="11" id="KW-0325">Glycoprotein</keyword>
<proteinExistence type="inferred from homology"/>
<comment type="subcellular location">
    <subcellularLocation>
        <location evidence="1">Cell membrane</location>
        <topology evidence="1">Multi-pass membrane protein</topology>
    </subcellularLocation>
</comment>
<dbReference type="InterPro" id="IPR036445">
    <property type="entry name" value="GPCR_2_extracell_dom_sf"/>
</dbReference>
<dbReference type="PANTHER" id="PTHR45620:SF29">
    <property type="entry name" value="GLUCAGON RECEPTOR"/>
    <property type="match status" value="1"/>
</dbReference>
<dbReference type="InterPro" id="IPR000832">
    <property type="entry name" value="GPCR_2_secretin-like"/>
</dbReference>
<dbReference type="SMART" id="SM00008">
    <property type="entry name" value="HormR"/>
    <property type="match status" value="1"/>
</dbReference>
<dbReference type="Pfam" id="PF00002">
    <property type="entry name" value="7tm_2"/>
    <property type="match status" value="1"/>
</dbReference>
<evidence type="ECO:0000256" key="13">
    <source>
        <dbReference type="SAM" id="Phobius"/>
    </source>
</evidence>
<evidence type="ECO:0000259" key="14">
    <source>
        <dbReference type="PROSITE" id="PS50227"/>
    </source>
</evidence>
<dbReference type="Gene3D" id="4.10.1240.10">
    <property type="entry name" value="GPCR, family 2, extracellular hormone receptor domain"/>
    <property type="match status" value="1"/>
</dbReference>
<feature type="transmembrane region" description="Helical" evidence="13">
    <location>
        <begin position="216"/>
        <end position="237"/>
    </location>
</feature>
<keyword evidence="17" id="KW-1185">Reference proteome</keyword>
<evidence type="ECO:0000256" key="6">
    <source>
        <dbReference type="ARBA" id="ARBA00022989"/>
    </source>
</evidence>
<dbReference type="Proteomes" id="UP001434883">
    <property type="component" value="Unassembled WGS sequence"/>
</dbReference>
<evidence type="ECO:0000256" key="1">
    <source>
        <dbReference type="ARBA" id="ARBA00004651"/>
    </source>
</evidence>
<dbReference type="SUPFAM" id="SSF111418">
    <property type="entry name" value="Hormone receptor domain"/>
    <property type="match status" value="1"/>
</dbReference>
<dbReference type="PRINTS" id="PR00249">
    <property type="entry name" value="GPCRSECRETIN"/>
</dbReference>
<keyword evidence="5" id="KW-0732">Signal</keyword>
<keyword evidence="6 13" id="KW-1133">Transmembrane helix</keyword>
<dbReference type="InterPro" id="IPR017983">
    <property type="entry name" value="GPCR_2_secretin-like_CS"/>
</dbReference>
<feature type="non-terminal residue" evidence="16">
    <location>
        <position position="1"/>
    </location>
</feature>
<dbReference type="InterPro" id="IPR050332">
    <property type="entry name" value="GPCR_2"/>
</dbReference>
<evidence type="ECO:0008006" key="18">
    <source>
        <dbReference type="Google" id="ProtNLM"/>
    </source>
</evidence>
<evidence type="ECO:0000256" key="8">
    <source>
        <dbReference type="ARBA" id="ARBA00023136"/>
    </source>
</evidence>
<comment type="similarity">
    <text evidence="2">Belongs to the G-protein coupled receptor 2 family.</text>
</comment>
<dbReference type="PROSITE" id="PS50227">
    <property type="entry name" value="G_PROTEIN_RECEP_F2_3"/>
    <property type="match status" value="1"/>
</dbReference>
<keyword evidence="9" id="KW-1015">Disulfide bond</keyword>
<dbReference type="InterPro" id="IPR001879">
    <property type="entry name" value="GPCR_2_extracellular_dom"/>
</dbReference>
<keyword evidence="8 13" id="KW-0472">Membrane</keyword>
<keyword evidence="4 13" id="KW-0812">Transmembrane</keyword>
<dbReference type="PANTHER" id="PTHR45620">
    <property type="entry name" value="PDF RECEPTOR-LIKE PROTEIN-RELATED"/>
    <property type="match status" value="1"/>
</dbReference>
<evidence type="ECO:0000256" key="2">
    <source>
        <dbReference type="ARBA" id="ARBA00005314"/>
    </source>
</evidence>
<feature type="domain" description="G-protein coupled receptors family 2 profile 1" evidence="14">
    <location>
        <begin position="20"/>
        <end position="96"/>
    </location>
</feature>
<dbReference type="PROSITE" id="PS50261">
    <property type="entry name" value="G_PROTEIN_RECEP_F2_4"/>
    <property type="match status" value="1"/>
</dbReference>
<keyword evidence="7" id="KW-0297">G-protein coupled receptor</keyword>
<evidence type="ECO:0000256" key="10">
    <source>
        <dbReference type="ARBA" id="ARBA00023170"/>
    </source>
</evidence>
<dbReference type="Pfam" id="PF02793">
    <property type="entry name" value="HRM"/>
    <property type="match status" value="1"/>
</dbReference>
<dbReference type="EMBL" id="JAHRIN010067970">
    <property type="protein sequence ID" value="MEQ2215134.1"/>
    <property type="molecule type" value="Genomic_DNA"/>
</dbReference>
<accession>A0ABV0S3J5</accession>
<keyword evidence="10" id="KW-0675">Receptor</keyword>
<protein>
    <recommendedName>
        <fullName evidence="18">Glucagon receptor b</fullName>
    </recommendedName>
</protein>
<keyword evidence="12" id="KW-0807">Transducer</keyword>
<evidence type="ECO:0000256" key="11">
    <source>
        <dbReference type="ARBA" id="ARBA00023180"/>
    </source>
</evidence>
<dbReference type="PRINTS" id="PR01353">
    <property type="entry name" value="GLUCAGNFAMLY"/>
</dbReference>
<sequence length="238" mass="27285">GSFANSLDLVKEKWSSYKDQCLDFINSTPPATGLVCNRTFDLYACWPDGLPGTTVNVSCPWFLPWYRKVQRGLVYRVCNEDGKWGQRNTSECEDDLGEQHYGRILRKLRIMYTVGYSLSLGALLLALGILISFRKLHCMRNNIHMNLFASFILRAVSILVKDALLNLTLDPKSDSDGQTQAWVNIPVRTSTLHHKFTLYLSNQCYLFAMTPWEKQGFFSAAIKLRVFSILVFFTYLLK</sequence>
<feature type="transmembrane region" description="Helical" evidence="13">
    <location>
        <begin position="110"/>
        <end position="131"/>
    </location>
</feature>
<gene>
    <name evidence="16" type="ORF">XENOCAPTIV_028076</name>
</gene>
<dbReference type="InterPro" id="IPR003290">
    <property type="entry name" value="GPCR_2_GLP1/glucagon_rcpt"/>
</dbReference>
<evidence type="ECO:0000313" key="17">
    <source>
        <dbReference type="Proteomes" id="UP001434883"/>
    </source>
</evidence>